<comment type="caution">
    <text evidence="14">The sequence shown here is derived from an EMBL/GenBank/DDBJ whole genome shotgun (WGS) entry which is preliminary data.</text>
</comment>
<evidence type="ECO:0000256" key="10">
    <source>
        <dbReference type="ARBA" id="ARBA00023065"/>
    </source>
</evidence>
<evidence type="ECO:0000256" key="1">
    <source>
        <dbReference type="ARBA" id="ARBA00004418"/>
    </source>
</evidence>
<reference evidence="14 15" key="1">
    <citation type="submission" date="2023-01" db="EMBL/GenBank/DDBJ databases">
        <authorList>
            <person name="Yoon J.-W."/>
        </authorList>
    </citation>
    <scope>NUCLEOTIDE SEQUENCE [LARGE SCALE GENOMIC DNA]</scope>
    <source>
        <strain evidence="14 15">KMU-50</strain>
    </source>
</reference>
<dbReference type="PANTHER" id="PTHR42953:SF3">
    <property type="entry name" value="HIGH-AFFINITY ZINC UPTAKE SYSTEM PROTEIN ZNUA"/>
    <property type="match status" value="1"/>
</dbReference>
<accession>A0ABT4W3Z0</accession>
<evidence type="ECO:0000313" key="14">
    <source>
        <dbReference type="EMBL" id="MDA5095236.1"/>
    </source>
</evidence>
<dbReference type="Proteomes" id="UP001528040">
    <property type="component" value="Unassembled WGS sequence"/>
</dbReference>
<keyword evidence="11" id="KW-1015">Disulfide bond</keyword>
<dbReference type="RefSeq" id="WP_271054944.1">
    <property type="nucleotide sequence ID" value="NZ_JAQIIO010000008.1"/>
</dbReference>
<comment type="similarity">
    <text evidence="2">Belongs to the bacterial solute-binding protein 9 family.</text>
</comment>
<sequence>MFRATLLSLACLLSSPSLAESPNVVTDIAPIHSIVAQVMEGVGTPDLILPPGASPHGYAMRPSEAAALENADLVVWVGLELTPWLEKPLRTISANTSQLALLEHKDTMRLTNRETALFAPEEHEDEHDHDAHNHSDGATDPHVWLDPENARIWLDVIAEALSNLDPANAQAYQDNAARAEAKLTRQIDEIRTQLARLKDTPYIVFHDAYQYFEARFDLAATGAISMSDATRPSPARIAELKTAIKQADIRCALTEPQFNSSLFETVFEDTKASIRVIDPLGTKLTPGTTLYGDLINDMARGLTSCAE</sequence>
<dbReference type="InterPro" id="IPR035520">
    <property type="entry name" value="ZnuA"/>
</dbReference>
<dbReference type="Pfam" id="PF01297">
    <property type="entry name" value="ZnuA"/>
    <property type="match status" value="1"/>
</dbReference>
<dbReference type="InterPro" id="IPR006127">
    <property type="entry name" value="ZnuA-like"/>
</dbReference>
<evidence type="ECO:0000256" key="7">
    <source>
        <dbReference type="ARBA" id="ARBA00022764"/>
    </source>
</evidence>
<keyword evidence="10" id="KW-0406">Ion transport</keyword>
<keyword evidence="8" id="KW-0862">Zinc</keyword>
<evidence type="ECO:0000256" key="9">
    <source>
        <dbReference type="ARBA" id="ARBA00022906"/>
    </source>
</evidence>
<keyword evidence="5" id="KW-0479">Metal-binding</keyword>
<keyword evidence="7" id="KW-0574">Periplasm</keyword>
<feature type="coiled-coil region" evidence="12">
    <location>
        <begin position="169"/>
        <end position="200"/>
    </location>
</feature>
<protein>
    <recommendedName>
        <fullName evidence="3">High-affinity zinc uptake system protein ZnuA</fullName>
    </recommendedName>
</protein>
<organism evidence="14 15">
    <name type="scientific">Aliiroseovarius salicola</name>
    <dbReference type="NCBI Taxonomy" id="3009082"/>
    <lineage>
        <taxon>Bacteria</taxon>
        <taxon>Pseudomonadati</taxon>
        <taxon>Pseudomonadota</taxon>
        <taxon>Alphaproteobacteria</taxon>
        <taxon>Rhodobacterales</taxon>
        <taxon>Paracoccaceae</taxon>
        <taxon>Aliiroseovarius</taxon>
    </lineage>
</organism>
<evidence type="ECO:0000313" key="15">
    <source>
        <dbReference type="Proteomes" id="UP001528040"/>
    </source>
</evidence>
<evidence type="ECO:0000256" key="12">
    <source>
        <dbReference type="SAM" id="Coils"/>
    </source>
</evidence>
<dbReference type="EMBL" id="JAQIIO010000008">
    <property type="protein sequence ID" value="MDA5095236.1"/>
    <property type="molecule type" value="Genomic_DNA"/>
</dbReference>
<feature type="signal peptide" evidence="13">
    <location>
        <begin position="1"/>
        <end position="19"/>
    </location>
</feature>
<feature type="chain" id="PRO_5045053567" description="High-affinity zinc uptake system protein ZnuA" evidence="13">
    <location>
        <begin position="20"/>
        <end position="307"/>
    </location>
</feature>
<dbReference type="PANTHER" id="PTHR42953">
    <property type="entry name" value="HIGH-AFFINITY ZINC UPTAKE SYSTEM PROTEIN ZNUA-RELATED"/>
    <property type="match status" value="1"/>
</dbReference>
<dbReference type="CDD" id="cd01019">
    <property type="entry name" value="ZnuA"/>
    <property type="match status" value="1"/>
</dbReference>
<evidence type="ECO:0000256" key="4">
    <source>
        <dbReference type="ARBA" id="ARBA00022448"/>
    </source>
</evidence>
<keyword evidence="12" id="KW-0175">Coiled coil</keyword>
<keyword evidence="15" id="KW-1185">Reference proteome</keyword>
<keyword evidence="4" id="KW-0813">Transport</keyword>
<dbReference type="SUPFAM" id="SSF53807">
    <property type="entry name" value="Helical backbone' metal receptor"/>
    <property type="match status" value="1"/>
</dbReference>
<keyword evidence="9" id="KW-0864">Zinc transport</keyword>
<evidence type="ECO:0000256" key="3">
    <source>
        <dbReference type="ARBA" id="ARBA00015915"/>
    </source>
</evidence>
<name>A0ABT4W3Z0_9RHOB</name>
<evidence type="ECO:0000256" key="6">
    <source>
        <dbReference type="ARBA" id="ARBA00022729"/>
    </source>
</evidence>
<gene>
    <name evidence="14" type="ORF">O2N63_14200</name>
</gene>
<evidence type="ECO:0000256" key="11">
    <source>
        <dbReference type="ARBA" id="ARBA00023157"/>
    </source>
</evidence>
<evidence type="ECO:0000256" key="2">
    <source>
        <dbReference type="ARBA" id="ARBA00011028"/>
    </source>
</evidence>
<dbReference type="Gene3D" id="3.40.50.1980">
    <property type="entry name" value="Nitrogenase molybdenum iron protein domain"/>
    <property type="match status" value="2"/>
</dbReference>
<comment type="subcellular location">
    <subcellularLocation>
        <location evidence="1">Periplasm</location>
    </subcellularLocation>
</comment>
<proteinExistence type="inferred from homology"/>
<evidence type="ECO:0000256" key="5">
    <source>
        <dbReference type="ARBA" id="ARBA00022723"/>
    </source>
</evidence>
<evidence type="ECO:0000256" key="8">
    <source>
        <dbReference type="ARBA" id="ARBA00022833"/>
    </source>
</evidence>
<keyword evidence="6 13" id="KW-0732">Signal</keyword>
<evidence type="ECO:0000256" key="13">
    <source>
        <dbReference type="SAM" id="SignalP"/>
    </source>
</evidence>
<dbReference type="InterPro" id="IPR050492">
    <property type="entry name" value="Bact_metal-bind_prot9"/>
</dbReference>